<evidence type="ECO:0000313" key="1">
    <source>
        <dbReference type="EMBL" id="KIM27010.1"/>
    </source>
</evidence>
<protein>
    <submittedName>
        <fullName evidence="1">Uncharacterized protein</fullName>
    </submittedName>
</protein>
<gene>
    <name evidence="1" type="ORF">M408DRAFT_330359</name>
</gene>
<sequence>MSPSRGLPNELLHGIFCDVLGAYVHSLILTPATHAPRWHGHYTLRSVSRRFKDIVDSIWISGVGSPETWLVYLDNASNQLITSYQQA</sequence>
<evidence type="ECO:0000313" key="2">
    <source>
        <dbReference type="Proteomes" id="UP000054097"/>
    </source>
</evidence>
<organism evidence="1 2">
    <name type="scientific">Serendipita vermifera MAFF 305830</name>
    <dbReference type="NCBI Taxonomy" id="933852"/>
    <lineage>
        <taxon>Eukaryota</taxon>
        <taxon>Fungi</taxon>
        <taxon>Dikarya</taxon>
        <taxon>Basidiomycota</taxon>
        <taxon>Agaricomycotina</taxon>
        <taxon>Agaricomycetes</taxon>
        <taxon>Sebacinales</taxon>
        <taxon>Serendipitaceae</taxon>
        <taxon>Serendipita</taxon>
    </lineage>
</organism>
<accession>A0A0C3AR41</accession>
<dbReference type="EMBL" id="KN824302">
    <property type="protein sequence ID" value="KIM27010.1"/>
    <property type="molecule type" value="Genomic_DNA"/>
</dbReference>
<dbReference type="AlphaFoldDB" id="A0A0C3AR41"/>
<dbReference type="HOGENOM" id="CLU_2484725_0_0_1"/>
<reference evidence="1 2" key="1">
    <citation type="submission" date="2014-04" db="EMBL/GenBank/DDBJ databases">
        <authorList>
            <consortium name="DOE Joint Genome Institute"/>
            <person name="Kuo A."/>
            <person name="Zuccaro A."/>
            <person name="Kohler A."/>
            <person name="Nagy L.G."/>
            <person name="Floudas D."/>
            <person name="Copeland A."/>
            <person name="Barry K.W."/>
            <person name="Cichocki N."/>
            <person name="Veneault-Fourrey C."/>
            <person name="LaButti K."/>
            <person name="Lindquist E.A."/>
            <person name="Lipzen A."/>
            <person name="Lundell T."/>
            <person name="Morin E."/>
            <person name="Murat C."/>
            <person name="Sun H."/>
            <person name="Tunlid A."/>
            <person name="Henrissat B."/>
            <person name="Grigoriev I.V."/>
            <person name="Hibbett D.S."/>
            <person name="Martin F."/>
            <person name="Nordberg H.P."/>
            <person name="Cantor M.N."/>
            <person name="Hua S.X."/>
        </authorList>
    </citation>
    <scope>NUCLEOTIDE SEQUENCE [LARGE SCALE GENOMIC DNA]</scope>
    <source>
        <strain evidence="1 2">MAFF 305830</strain>
    </source>
</reference>
<dbReference type="Proteomes" id="UP000054097">
    <property type="component" value="Unassembled WGS sequence"/>
</dbReference>
<keyword evidence="2" id="KW-1185">Reference proteome</keyword>
<proteinExistence type="predicted"/>
<name>A0A0C3AR41_SERVB</name>
<reference evidence="2" key="2">
    <citation type="submission" date="2015-01" db="EMBL/GenBank/DDBJ databases">
        <title>Evolutionary Origins and Diversification of the Mycorrhizal Mutualists.</title>
        <authorList>
            <consortium name="DOE Joint Genome Institute"/>
            <consortium name="Mycorrhizal Genomics Consortium"/>
            <person name="Kohler A."/>
            <person name="Kuo A."/>
            <person name="Nagy L.G."/>
            <person name="Floudas D."/>
            <person name="Copeland A."/>
            <person name="Barry K.W."/>
            <person name="Cichocki N."/>
            <person name="Veneault-Fourrey C."/>
            <person name="LaButti K."/>
            <person name="Lindquist E.A."/>
            <person name="Lipzen A."/>
            <person name="Lundell T."/>
            <person name="Morin E."/>
            <person name="Murat C."/>
            <person name="Riley R."/>
            <person name="Ohm R."/>
            <person name="Sun H."/>
            <person name="Tunlid A."/>
            <person name="Henrissat B."/>
            <person name="Grigoriev I.V."/>
            <person name="Hibbett D.S."/>
            <person name="Martin F."/>
        </authorList>
    </citation>
    <scope>NUCLEOTIDE SEQUENCE [LARGE SCALE GENOMIC DNA]</scope>
    <source>
        <strain evidence="2">MAFF 305830</strain>
    </source>
</reference>